<reference evidence="9 10" key="1">
    <citation type="journal article" date="2010" name="Stand. Genomic Sci.">
        <title>Complete genome sequence of Methanothermus fervidus type strain (V24S).</title>
        <authorList>
            <person name="Anderson I."/>
            <person name="Djao O.D."/>
            <person name="Misra M."/>
            <person name="Chertkov O."/>
            <person name="Nolan M."/>
            <person name="Lucas S."/>
            <person name="Lapidus A."/>
            <person name="Del Rio T.G."/>
            <person name="Tice H."/>
            <person name="Cheng J.F."/>
            <person name="Tapia R."/>
            <person name="Han C."/>
            <person name="Goodwin L."/>
            <person name="Pitluck S."/>
            <person name="Liolios K."/>
            <person name="Ivanova N."/>
            <person name="Mavromatis K."/>
            <person name="Mikhailova N."/>
            <person name="Pati A."/>
            <person name="Brambilla E."/>
            <person name="Chen A."/>
            <person name="Palaniappan K."/>
            <person name="Land M."/>
            <person name="Hauser L."/>
            <person name="Chang Y.J."/>
            <person name="Jeffries C.D."/>
            <person name="Sikorski J."/>
            <person name="Spring S."/>
            <person name="Rohde M."/>
            <person name="Eichinger K."/>
            <person name="Huber H."/>
            <person name="Wirth R."/>
            <person name="Goker M."/>
            <person name="Detter J.C."/>
            <person name="Woyke T."/>
            <person name="Bristow J."/>
            <person name="Eisen J.A."/>
            <person name="Markowitz V."/>
            <person name="Hugenholtz P."/>
            <person name="Klenk H.P."/>
            <person name="Kyrpides N.C."/>
        </authorList>
    </citation>
    <scope>NUCLEOTIDE SEQUENCE [LARGE SCALE GENOMIC DNA]</scope>
    <source>
        <strain evidence="10">ATCC 43054 / DSM 2088 / JCM 10308 / V24 S</strain>
    </source>
</reference>
<dbReference type="KEGG" id="mfv:Mfer_0813"/>
<feature type="binding site" evidence="8">
    <location>
        <position position="171"/>
    </location>
    <ligand>
        <name>Zn(2+)</name>
        <dbReference type="ChEBI" id="CHEBI:29105"/>
        <label>2</label>
    </ligand>
</feature>
<dbReference type="Proteomes" id="UP000002315">
    <property type="component" value="Chromosome"/>
</dbReference>
<accession>E3GZ80</accession>
<evidence type="ECO:0000256" key="2">
    <source>
        <dbReference type="ARBA" id="ARBA00022438"/>
    </source>
</evidence>
<evidence type="ECO:0000313" key="10">
    <source>
        <dbReference type="Proteomes" id="UP000002315"/>
    </source>
</evidence>
<dbReference type="AlphaFoldDB" id="E3GZ80"/>
<dbReference type="GO" id="GO:0046872">
    <property type="term" value="F:metal ion binding"/>
    <property type="evidence" value="ECO:0007669"/>
    <property type="project" value="UniProtKB-UniRule"/>
</dbReference>
<keyword evidence="5 9" id="KW-0378">Hydrolase</keyword>
<protein>
    <submittedName>
        <fullName evidence="9">Cellulase</fullName>
        <ecNumber evidence="9">3.2.1.4</ecNumber>
    </submittedName>
</protein>
<dbReference type="PANTHER" id="PTHR32481">
    <property type="entry name" value="AMINOPEPTIDASE"/>
    <property type="match status" value="1"/>
</dbReference>
<organism evidence="9 10">
    <name type="scientific">Methanothermus fervidus (strain ATCC 43054 / DSM 2088 / JCM 10308 / V24 S)</name>
    <dbReference type="NCBI Taxonomy" id="523846"/>
    <lineage>
        <taxon>Archaea</taxon>
        <taxon>Methanobacteriati</taxon>
        <taxon>Methanobacteriota</taxon>
        <taxon>Methanomada group</taxon>
        <taxon>Methanobacteria</taxon>
        <taxon>Methanobacteriales</taxon>
        <taxon>Methanothermaceae</taxon>
        <taxon>Methanothermus</taxon>
    </lineage>
</organism>
<comment type="similarity">
    <text evidence="1 6">Belongs to the peptidase M42 family.</text>
</comment>
<name>E3GZ80_METFV</name>
<feature type="binding site" evidence="8">
    <location>
        <position position="314"/>
    </location>
    <ligand>
        <name>Zn(2+)</name>
        <dbReference type="ChEBI" id="CHEBI:29105"/>
        <label>2</label>
    </ligand>
</feature>
<evidence type="ECO:0000256" key="6">
    <source>
        <dbReference type="PIRNR" id="PIRNR001123"/>
    </source>
</evidence>
<dbReference type="InterPro" id="IPR023367">
    <property type="entry name" value="Peptidase_M42_dom2"/>
</dbReference>
<feature type="binding site" evidence="8">
    <location>
        <position position="201"/>
    </location>
    <ligand>
        <name>Zn(2+)</name>
        <dbReference type="ChEBI" id="CHEBI:29105"/>
        <label>2</label>
    </ligand>
</feature>
<dbReference type="CDD" id="cd05656">
    <property type="entry name" value="M42_Frv"/>
    <property type="match status" value="1"/>
</dbReference>
<feature type="binding site" evidence="8">
    <location>
        <position position="60"/>
    </location>
    <ligand>
        <name>Zn(2+)</name>
        <dbReference type="ChEBI" id="CHEBI:29105"/>
        <label>1</label>
    </ligand>
</feature>
<evidence type="ECO:0000256" key="7">
    <source>
        <dbReference type="PIRSR" id="PIRSR001123-1"/>
    </source>
</evidence>
<dbReference type="GO" id="GO:0004177">
    <property type="term" value="F:aminopeptidase activity"/>
    <property type="evidence" value="ECO:0007669"/>
    <property type="project" value="UniProtKB-UniRule"/>
</dbReference>
<dbReference type="GO" id="GO:0006508">
    <property type="term" value="P:proteolysis"/>
    <property type="evidence" value="ECO:0007669"/>
    <property type="project" value="UniProtKB-KW"/>
</dbReference>
<dbReference type="PANTHER" id="PTHR32481:SF0">
    <property type="entry name" value="AMINOPEPTIDASE YPDE-RELATED"/>
    <property type="match status" value="1"/>
</dbReference>
<dbReference type="InterPro" id="IPR051464">
    <property type="entry name" value="Peptidase_M42_aminopept"/>
</dbReference>
<feature type="binding site" evidence="8">
    <location>
        <position position="171"/>
    </location>
    <ligand>
        <name>Zn(2+)</name>
        <dbReference type="ChEBI" id="CHEBI:29105"/>
        <label>1</label>
    </ligand>
</feature>
<feature type="active site" description="Proton acceptor" evidence="7">
    <location>
        <position position="200"/>
    </location>
</feature>
<comment type="cofactor">
    <cofactor evidence="8">
        <name>a divalent metal cation</name>
        <dbReference type="ChEBI" id="CHEBI:60240"/>
    </cofactor>
    <text evidence="8">Binds 2 divalent metal cations per subunit.</text>
</comment>
<evidence type="ECO:0000313" key="9">
    <source>
        <dbReference type="EMBL" id="ADP77612.1"/>
    </source>
</evidence>
<dbReference type="Gene3D" id="2.40.30.40">
    <property type="entry name" value="Peptidase M42, domain 2"/>
    <property type="match status" value="1"/>
</dbReference>
<keyword evidence="9" id="KW-0326">Glycosidase</keyword>
<dbReference type="GO" id="GO:0008810">
    <property type="term" value="F:cellulase activity"/>
    <property type="evidence" value="ECO:0007669"/>
    <property type="project" value="UniProtKB-EC"/>
</dbReference>
<evidence type="ECO:0000256" key="1">
    <source>
        <dbReference type="ARBA" id="ARBA00006272"/>
    </source>
</evidence>
<dbReference type="InterPro" id="IPR008007">
    <property type="entry name" value="Peptidase_M42"/>
</dbReference>
<keyword evidence="4 8" id="KW-0479">Metal-binding</keyword>
<evidence type="ECO:0000256" key="4">
    <source>
        <dbReference type="ARBA" id="ARBA00022723"/>
    </source>
</evidence>
<proteinExistence type="inferred from homology"/>
<evidence type="ECO:0000256" key="3">
    <source>
        <dbReference type="ARBA" id="ARBA00022670"/>
    </source>
</evidence>
<dbReference type="OrthoDB" id="30642at2157"/>
<gene>
    <name evidence="9" type="ordered locus">Mfer_0813</name>
</gene>
<sequence length="345" mass="37887">MKKLIKKLTETPGISGFEEKIRELIKNEIEDYVDEVKYDSLGNLIAVKKGGDKKVMLAAHMDEIGLMVKHINKKGFVKFSKIGGINDQMLLNQTVKIHGEKTVTGVIGSKPPHRMKPKERKRVISYENMFIDIGVKNEKEAKKLISVGDPITFEGNFEMLSDKIFKAKALDNRLGCLVMIEVLKKVDSSATIYGVGTVQEEVGLKGARTSAYQINPDLAIALDVTIAGDHPGIKKEDAPVELGKGPVIVLTDASGRGIITHPKVRKLLITTAEKENIEYQLEVSEGGTTDATAIHLTRAGIPSGVLSVPTRYIHTPVSVAHLDDVKNCIKLLTKALEKYLEVIEN</sequence>
<feature type="binding site" evidence="8">
    <location>
        <position position="223"/>
    </location>
    <ligand>
        <name>Zn(2+)</name>
        <dbReference type="ChEBI" id="CHEBI:29105"/>
        <label>1</label>
    </ligand>
</feature>
<dbReference type="HOGENOM" id="CLU_047249_0_2_2"/>
<dbReference type="STRING" id="523846.Mfer_0813"/>
<keyword evidence="10" id="KW-1185">Reference proteome</keyword>
<dbReference type="SUPFAM" id="SSF53187">
    <property type="entry name" value="Zn-dependent exopeptidases"/>
    <property type="match status" value="1"/>
</dbReference>
<dbReference type="Gene3D" id="3.40.630.10">
    <property type="entry name" value="Zn peptidases"/>
    <property type="match status" value="1"/>
</dbReference>
<dbReference type="PIRSF" id="PIRSF001123">
    <property type="entry name" value="PepA_GA"/>
    <property type="match status" value="1"/>
</dbReference>
<dbReference type="EMBL" id="CP002278">
    <property type="protein sequence ID" value="ADP77612.1"/>
    <property type="molecule type" value="Genomic_DNA"/>
</dbReference>
<keyword evidence="3" id="KW-0645">Protease</keyword>
<dbReference type="Pfam" id="PF05343">
    <property type="entry name" value="Peptidase_M42"/>
    <property type="match status" value="1"/>
</dbReference>
<keyword evidence="2" id="KW-0031">Aminopeptidase</keyword>
<dbReference type="EC" id="3.2.1.4" evidence="9"/>
<evidence type="ECO:0000256" key="5">
    <source>
        <dbReference type="ARBA" id="ARBA00022801"/>
    </source>
</evidence>
<dbReference type="SUPFAM" id="SSF101821">
    <property type="entry name" value="Aminopeptidase/glucanase lid domain"/>
    <property type="match status" value="1"/>
</dbReference>
<evidence type="ECO:0000256" key="8">
    <source>
        <dbReference type="PIRSR" id="PIRSR001123-2"/>
    </source>
</evidence>